<accession>A0AAD8U1I3</accession>
<feature type="domain" description="Alfin N-terminal" evidence="1">
    <location>
        <begin position="61"/>
        <end position="96"/>
    </location>
</feature>
<protein>
    <recommendedName>
        <fullName evidence="1">Alfin N-terminal domain-containing protein</fullName>
    </recommendedName>
</protein>
<dbReference type="Proteomes" id="UP001231189">
    <property type="component" value="Unassembled WGS sequence"/>
</dbReference>
<sequence>MQRGRLVTGDKVGELVRHPLDAEWVALQDDDELEQHLPLLLLLQPRRRDLGGDAARPGGVAMPEPAAGLNFLRGHMTCFDWLSRVAVRIDAWLAGLMIRLKLEVVAQPEIVNVAGALEVVAQPEIVDVMSAVEIVTPPEVVDVVVRRLAGVADEERAPECDECAMVGAADRA</sequence>
<dbReference type="AlphaFoldDB" id="A0AAD8U1I3"/>
<dbReference type="GO" id="GO:0042393">
    <property type="term" value="F:histone binding"/>
    <property type="evidence" value="ECO:0007669"/>
    <property type="project" value="InterPro"/>
</dbReference>
<comment type="caution">
    <text evidence="2">The sequence shown here is derived from an EMBL/GenBank/DDBJ whole genome shotgun (WGS) entry which is preliminary data.</text>
</comment>
<dbReference type="EMBL" id="JAUUTY010000001">
    <property type="protein sequence ID" value="KAK1697166.1"/>
    <property type="molecule type" value="Genomic_DNA"/>
</dbReference>
<proteinExistence type="predicted"/>
<reference evidence="2" key="1">
    <citation type="submission" date="2023-07" db="EMBL/GenBank/DDBJ databases">
        <title>A chromosome-level genome assembly of Lolium multiflorum.</title>
        <authorList>
            <person name="Chen Y."/>
            <person name="Copetti D."/>
            <person name="Kolliker R."/>
            <person name="Studer B."/>
        </authorList>
    </citation>
    <scope>NUCLEOTIDE SEQUENCE</scope>
    <source>
        <strain evidence="2">02402/16</strain>
        <tissue evidence="2">Leaf</tissue>
    </source>
</reference>
<dbReference type="GO" id="GO:0006355">
    <property type="term" value="P:regulation of DNA-templated transcription"/>
    <property type="evidence" value="ECO:0007669"/>
    <property type="project" value="InterPro"/>
</dbReference>
<evidence type="ECO:0000259" key="1">
    <source>
        <dbReference type="Pfam" id="PF12165"/>
    </source>
</evidence>
<gene>
    <name evidence="2" type="ORF">QYE76_013863</name>
</gene>
<dbReference type="InterPro" id="IPR021998">
    <property type="entry name" value="Alfin_N"/>
</dbReference>
<keyword evidence="3" id="KW-1185">Reference proteome</keyword>
<organism evidence="2 3">
    <name type="scientific">Lolium multiflorum</name>
    <name type="common">Italian ryegrass</name>
    <name type="synonym">Lolium perenne subsp. multiflorum</name>
    <dbReference type="NCBI Taxonomy" id="4521"/>
    <lineage>
        <taxon>Eukaryota</taxon>
        <taxon>Viridiplantae</taxon>
        <taxon>Streptophyta</taxon>
        <taxon>Embryophyta</taxon>
        <taxon>Tracheophyta</taxon>
        <taxon>Spermatophyta</taxon>
        <taxon>Magnoliopsida</taxon>
        <taxon>Liliopsida</taxon>
        <taxon>Poales</taxon>
        <taxon>Poaceae</taxon>
        <taxon>BOP clade</taxon>
        <taxon>Pooideae</taxon>
        <taxon>Poodae</taxon>
        <taxon>Poeae</taxon>
        <taxon>Poeae Chloroplast Group 2 (Poeae type)</taxon>
        <taxon>Loliodinae</taxon>
        <taxon>Loliinae</taxon>
        <taxon>Lolium</taxon>
    </lineage>
</organism>
<dbReference type="Pfam" id="PF12165">
    <property type="entry name" value="Alfin"/>
    <property type="match status" value="1"/>
</dbReference>
<evidence type="ECO:0000313" key="3">
    <source>
        <dbReference type="Proteomes" id="UP001231189"/>
    </source>
</evidence>
<name>A0AAD8U1I3_LOLMU</name>
<evidence type="ECO:0000313" key="2">
    <source>
        <dbReference type="EMBL" id="KAK1697166.1"/>
    </source>
</evidence>